<dbReference type="Proteomes" id="UP000807504">
    <property type="component" value="Unassembled WGS sequence"/>
</dbReference>
<comment type="caution">
    <text evidence="2">The sequence shown here is derived from an EMBL/GenBank/DDBJ whole genome shotgun (WGS) entry which is preliminary data.</text>
</comment>
<evidence type="ECO:0000256" key="1">
    <source>
        <dbReference type="SAM" id="MobiDB-lite"/>
    </source>
</evidence>
<protein>
    <submittedName>
        <fullName evidence="2">Uncharacterized protein</fullName>
    </submittedName>
</protein>
<gene>
    <name evidence="2" type="ORF">HNY73_021507</name>
</gene>
<dbReference type="AlphaFoldDB" id="A0A8T0E041"/>
<organism evidence="2 3">
    <name type="scientific">Argiope bruennichi</name>
    <name type="common">Wasp spider</name>
    <name type="synonym">Aranea bruennichi</name>
    <dbReference type="NCBI Taxonomy" id="94029"/>
    <lineage>
        <taxon>Eukaryota</taxon>
        <taxon>Metazoa</taxon>
        <taxon>Ecdysozoa</taxon>
        <taxon>Arthropoda</taxon>
        <taxon>Chelicerata</taxon>
        <taxon>Arachnida</taxon>
        <taxon>Araneae</taxon>
        <taxon>Araneomorphae</taxon>
        <taxon>Entelegynae</taxon>
        <taxon>Araneoidea</taxon>
        <taxon>Araneidae</taxon>
        <taxon>Argiope</taxon>
    </lineage>
</organism>
<reference evidence="2" key="1">
    <citation type="journal article" date="2020" name="bioRxiv">
        <title>Chromosome-level reference genome of the European wasp spider Argiope bruennichi: a resource for studies on range expansion and evolutionary adaptation.</title>
        <authorList>
            <person name="Sheffer M.M."/>
            <person name="Hoppe A."/>
            <person name="Krehenwinkel H."/>
            <person name="Uhl G."/>
            <person name="Kuss A.W."/>
            <person name="Jensen L."/>
            <person name="Jensen C."/>
            <person name="Gillespie R.G."/>
            <person name="Hoff K.J."/>
            <person name="Prost S."/>
        </authorList>
    </citation>
    <scope>NUCLEOTIDE SEQUENCE</scope>
</reference>
<feature type="compositionally biased region" description="Polar residues" evidence="1">
    <location>
        <begin position="71"/>
        <end position="83"/>
    </location>
</feature>
<evidence type="ECO:0000313" key="3">
    <source>
        <dbReference type="Proteomes" id="UP000807504"/>
    </source>
</evidence>
<evidence type="ECO:0000313" key="2">
    <source>
        <dbReference type="EMBL" id="KAF8763311.1"/>
    </source>
</evidence>
<keyword evidence="3" id="KW-1185">Reference proteome</keyword>
<accession>A0A8T0E041</accession>
<feature type="compositionally biased region" description="Pro residues" evidence="1">
    <location>
        <begin position="157"/>
        <end position="166"/>
    </location>
</feature>
<proteinExistence type="predicted"/>
<feature type="compositionally biased region" description="Pro residues" evidence="1">
    <location>
        <begin position="123"/>
        <end position="139"/>
    </location>
</feature>
<reference evidence="2" key="2">
    <citation type="submission" date="2020-06" db="EMBL/GenBank/DDBJ databases">
        <authorList>
            <person name="Sheffer M."/>
        </authorList>
    </citation>
    <scope>NUCLEOTIDE SEQUENCE</scope>
</reference>
<feature type="compositionally biased region" description="Pro residues" evidence="1">
    <location>
        <begin position="58"/>
        <end position="70"/>
    </location>
</feature>
<feature type="region of interest" description="Disordered" evidence="1">
    <location>
        <begin position="1"/>
        <end position="166"/>
    </location>
</feature>
<dbReference type="EMBL" id="JABXBU010002231">
    <property type="protein sequence ID" value="KAF8763311.1"/>
    <property type="molecule type" value="Genomic_DNA"/>
</dbReference>
<sequence length="166" mass="17396">MASLAPSPLGATARPWKPAPSDRSEAQTHRTGARPPPTPPEPAGLTRRTPTGASLKVPRPPCPVLTPRPSQPATSNACPSPTTHLAIPQLTPTPALNPPPDPPRADQCKHARARTPSGIADQPRPPLSPPTHTTKPPPRAGAARPHASSHRPYHPCALPPPKPSRN</sequence>
<name>A0A8T0E041_ARGBR</name>